<feature type="compositionally biased region" description="Low complexity" evidence="8">
    <location>
        <begin position="174"/>
        <end position="185"/>
    </location>
</feature>
<dbReference type="Gene3D" id="3.80.10.10">
    <property type="entry name" value="Ribonuclease Inhibitor"/>
    <property type="match status" value="2"/>
</dbReference>
<dbReference type="SUPFAM" id="SSF52058">
    <property type="entry name" value="L domain-like"/>
    <property type="match status" value="1"/>
</dbReference>
<evidence type="ECO:0000256" key="5">
    <source>
        <dbReference type="ARBA" id="ARBA00022729"/>
    </source>
</evidence>
<accession>A0A0A0IGW1</accession>
<dbReference type="Gene3D" id="2.60.40.1850">
    <property type="match status" value="3"/>
</dbReference>
<feature type="compositionally biased region" description="Basic and acidic residues" evidence="8">
    <location>
        <begin position="195"/>
        <end position="211"/>
    </location>
</feature>
<reference evidence="12 13" key="1">
    <citation type="submission" date="2014-01" db="EMBL/GenBank/DDBJ databases">
        <title>Plasmidome dynamics in the species complex Clostridium novyi sensu lato converts strains of independent lineages into distinctly different pathogens.</title>
        <authorList>
            <person name="Skarin H."/>
            <person name="Segerman B."/>
        </authorList>
    </citation>
    <scope>NUCLEOTIDE SEQUENCE [LARGE SCALE GENOMIC DNA]</scope>
    <source>
        <strain evidence="12 13">DC5</strain>
    </source>
</reference>
<keyword evidence="7" id="KW-0572">Peptidoglycan-anchor</keyword>
<dbReference type="NCBIfam" id="TIGR01167">
    <property type="entry name" value="LPXTG_anchor"/>
    <property type="match status" value="1"/>
</dbReference>
<feature type="compositionally biased region" description="Basic residues" evidence="8">
    <location>
        <begin position="1101"/>
        <end position="1111"/>
    </location>
</feature>
<dbReference type="RefSeq" id="WP_039259135.1">
    <property type="nucleotide sequence ID" value="NZ_JDRY01000017.1"/>
</dbReference>
<evidence type="ECO:0000256" key="4">
    <source>
        <dbReference type="ARBA" id="ARBA00022614"/>
    </source>
</evidence>
<dbReference type="PROSITE" id="PS00018">
    <property type="entry name" value="EF_HAND_1"/>
    <property type="match status" value="1"/>
</dbReference>
<dbReference type="PROSITE" id="PS51450">
    <property type="entry name" value="LRR"/>
    <property type="match status" value="2"/>
</dbReference>
<dbReference type="InterPro" id="IPR032675">
    <property type="entry name" value="LRR_dom_sf"/>
</dbReference>
<dbReference type="Pfam" id="PF13855">
    <property type="entry name" value="LRR_8"/>
    <property type="match status" value="2"/>
</dbReference>
<dbReference type="GO" id="GO:0030313">
    <property type="term" value="C:cell envelope"/>
    <property type="evidence" value="ECO:0007669"/>
    <property type="project" value="UniProtKB-SubCell"/>
</dbReference>
<evidence type="ECO:0000256" key="2">
    <source>
        <dbReference type="ARBA" id="ARBA00022512"/>
    </source>
</evidence>
<dbReference type="Pfam" id="PF05031">
    <property type="entry name" value="NEAT"/>
    <property type="match status" value="2"/>
</dbReference>
<feature type="domain" description="NEAT" evidence="11">
    <location>
        <begin position="225"/>
        <end position="353"/>
    </location>
</feature>
<feature type="transmembrane region" description="Helical" evidence="9">
    <location>
        <begin position="1256"/>
        <end position="1276"/>
    </location>
</feature>
<dbReference type="PROSITE" id="PS50978">
    <property type="entry name" value="NEAT"/>
    <property type="match status" value="2"/>
</dbReference>
<evidence type="ECO:0000256" key="7">
    <source>
        <dbReference type="ARBA" id="ARBA00023088"/>
    </source>
</evidence>
<gene>
    <name evidence="12" type="ORF">Z955_02885</name>
</gene>
<keyword evidence="2" id="KW-0134">Cell wall</keyword>
<feature type="region of interest" description="Disordered" evidence="8">
    <location>
        <begin position="173"/>
        <end position="220"/>
    </location>
</feature>
<dbReference type="EMBL" id="JDRY01000017">
    <property type="protein sequence ID" value="KGN00700.1"/>
    <property type="molecule type" value="Genomic_DNA"/>
</dbReference>
<keyword evidence="5" id="KW-0732">Signal</keyword>
<name>A0A0A0IGW1_CLOBO</name>
<dbReference type="InterPro" id="IPR001611">
    <property type="entry name" value="Leu-rich_rpt"/>
</dbReference>
<evidence type="ECO:0000259" key="11">
    <source>
        <dbReference type="PROSITE" id="PS50978"/>
    </source>
</evidence>
<evidence type="ECO:0000256" key="1">
    <source>
        <dbReference type="ARBA" id="ARBA00004196"/>
    </source>
</evidence>
<evidence type="ECO:0000256" key="9">
    <source>
        <dbReference type="SAM" id="Phobius"/>
    </source>
</evidence>
<feature type="domain" description="Gram-positive cocci surface proteins LPxTG" evidence="10">
    <location>
        <begin position="1249"/>
        <end position="1284"/>
    </location>
</feature>
<keyword evidence="9" id="KW-0472">Membrane</keyword>
<sequence length="1284" mass="145573">MDKNKTGKSIGVAVTSLLILGGISQQQVYANTNEVNKSIVNISKSNGESKNEKWIAVKTLPEIKNCDIGKFYTDHEKYRFSFNLAMYSEVMKDYMKNISEISVNNVLHKKSYEITEDNQYGYNSFGLEISKNSFAKEENILIIKSKGYNTTKVRVKKDGTILEQLEQEEIPNIVNTGNVSTTGGTAPENNIKPQKNKDKAKDSEKNTDKDTSVSSNNKIKVTKDLPDGTYTIGFKSYKVENEKESSMLGGFFDKNIKLEVKDGKIKLTLLHTTMANLLLDLRMESNGLYPESKLNYYKNTDMKTVEMEVSDLTKPHLCAVLVTAMGGRQMDIGDISKYKVAKIVFDTEVSKGWNEFKASAEKNKSNELTKLLVDKGFDTNSDGEVTDEEIKNYPYDTIELNDSKLKNISRLKNLGKNIKFLNLSCNKIEKLDQELFKNMINLETLYLQANEIKELPSGLFDSLTKLKELKLSTNKLTTLPEGIFDNLTSLEELDLDKNKLNFLPKDIFKNLTSLKNIGMNENNLTEIPEDFKYLKSLEGIYMASNSIEKIPAFLSKLPNLKRIYISNNLIYDVSDEFFNNIKNIKVLNVKDNLITKVPNNIKDLLSESSSNNLMLNNLKTIPDFSEDEVKDLYPQKNITDLTLKAENGNISWTQKLSLVDLICWTRANQIYTQDIRNVEEYKAYLNGRTPKEILDSQGYMWNVVTQIQRKDENGKYITIETIEDYSKEDSDGLFRDEDMKKGTEYRIVKRLYGSDAEPFIIEISHIANAVATSNTVIHKPSVNSQQGTVDVKILKENNDDNSMSGVYFGREDNADGTIKKEAKVLYIKRDGKNYIQVKSLAIDWMREININVDGKKVQPVIKEIGDTTVMGMNHKGATIEFEVPSLDSKIVFNMFVVPMNSNVAFRMVPVKSQLSAKPEETNIAEKPNVKPEVPKDTEKFIIKKEKPAVYEAKVVLAEANKGNEKAIKKYVDVDQKINVEVKDKQEYMTIKLKGKQQNIKRIKVDGKVSEFQVVGEEVGKVNRFAVSNEAINPKAEKNEESTTVRFKIPNEKVNVEIIMHDEAENKDVSFAIKLKEDTIKEVKDGSKPVVKPINITSSTSHNHHRHKKHRKESKEDDTVRPSEQVKDDKKDDTIVSKDTNIKEDGNNDAKPNNDAKDNNKKDDNLKDNKDTKKDKEDKKGNNASEKKEPNDIKNNKNVQSEKDVSKEVKTENKKDQKQNKVTSKEKLGSTKKVESKSNKKATEIKEKKLPQTGMPFGSGLLATIGSTLSGLGVVLMRKNRKNKK</sequence>
<comment type="caution">
    <text evidence="12">The sequence shown here is derived from an EMBL/GenBank/DDBJ whole genome shotgun (WGS) entry which is preliminary data.</text>
</comment>
<evidence type="ECO:0000313" key="12">
    <source>
        <dbReference type="EMBL" id="KGN00700.1"/>
    </source>
</evidence>
<evidence type="ECO:0000256" key="6">
    <source>
        <dbReference type="ARBA" id="ARBA00022737"/>
    </source>
</evidence>
<keyword evidence="6" id="KW-0677">Repeat</keyword>
<dbReference type="SMART" id="SM00369">
    <property type="entry name" value="LRR_TYP"/>
    <property type="match status" value="7"/>
</dbReference>
<dbReference type="InterPro" id="IPR019931">
    <property type="entry name" value="LPXTG_anchor"/>
</dbReference>
<organism evidence="12 13">
    <name type="scientific">Clostridium botulinum C/D str. DC5</name>
    <dbReference type="NCBI Taxonomy" id="1443128"/>
    <lineage>
        <taxon>Bacteria</taxon>
        <taxon>Bacillati</taxon>
        <taxon>Bacillota</taxon>
        <taxon>Clostridia</taxon>
        <taxon>Eubacteriales</taxon>
        <taxon>Clostridiaceae</taxon>
        <taxon>Clostridium</taxon>
    </lineage>
</organism>
<keyword evidence="3" id="KW-0964">Secreted</keyword>
<evidence type="ECO:0000256" key="8">
    <source>
        <dbReference type="SAM" id="MobiDB-lite"/>
    </source>
</evidence>
<dbReference type="InterPro" id="IPR006635">
    <property type="entry name" value="NEAT_dom"/>
</dbReference>
<dbReference type="PANTHER" id="PTHR24366">
    <property type="entry name" value="IG(IMMUNOGLOBULIN) AND LRR(LEUCINE RICH REPEAT) DOMAINS"/>
    <property type="match status" value="1"/>
</dbReference>
<dbReference type="PROSITE" id="PS50847">
    <property type="entry name" value="GRAM_POS_ANCHORING"/>
    <property type="match status" value="1"/>
</dbReference>
<dbReference type="PANTHER" id="PTHR24366:SF96">
    <property type="entry name" value="LEUCINE RICH REPEAT CONTAINING 53"/>
    <property type="match status" value="1"/>
</dbReference>
<dbReference type="InterPro" id="IPR037250">
    <property type="entry name" value="NEAT_dom_sf"/>
</dbReference>
<protein>
    <submittedName>
        <fullName evidence="12">Uncharacterized protein</fullName>
    </submittedName>
</protein>
<dbReference type="SMART" id="SM00725">
    <property type="entry name" value="NEAT"/>
    <property type="match status" value="2"/>
</dbReference>
<keyword evidence="9" id="KW-1133">Transmembrane helix</keyword>
<keyword evidence="4" id="KW-0433">Leucine-rich repeat</keyword>
<dbReference type="Proteomes" id="UP000030014">
    <property type="component" value="Unassembled WGS sequence"/>
</dbReference>
<dbReference type="InterPro" id="IPR018247">
    <property type="entry name" value="EF_Hand_1_Ca_BS"/>
</dbReference>
<evidence type="ECO:0000259" key="10">
    <source>
        <dbReference type="PROSITE" id="PS50847"/>
    </source>
</evidence>
<evidence type="ECO:0000313" key="13">
    <source>
        <dbReference type="Proteomes" id="UP000030014"/>
    </source>
</evidence>
<dbReference type="SUPFAM" id="SSF158911">
    <property type="entry name" value="NEAT domain-like"/>
    <property type="match status" value="2"/>
</dbReference>
<proteinExistence type="predicted"/>
<feature type="region of interest" description="Disordered" evidence="8">
    <location>
        <begin position="1083"/>
        <end position="1262"/>
    </location>
</feature>
<evidence type="ECO:0000256" key="3">
    <source>
        <dbReference type="ARBA" id="ARBA00022525"/>
    </source>
</evidence>
<keyword evidence="9" id="KW-0812">Transmembrane</keyword>
<dbReference type="InterPro" id="IPR003591">
    <property type="entry name" value="Leu-rich_rpt_typical-subtyp"/>
</dbReference>
<feature type="compositionally biased region" description="Basic and acidic residues" evidence="8">
    <location>
        <begin position="1112"/>
        <end position="1249"/>
    </location>
</feature>
<comment type="subcellular location">
    <subcellularLocation>
        <location evidence="1">Cell envelope</location>
    </subcellularLocation>
</comment>
<feature type="domain" description="NEAT" evidence="11">
    <location>
        <begin position="945"/>
        <end position="1092"/>
    </location>
</feature>
<dbReference type="CDD" id="cd06920">
    <property type="entry name" value="NEAT"/>
    <property type="match status" value="2"/>
</dbReference>